<evidence type="ECO:0000256" key="1">
    <source>
        <dbReference type="SAM" id="Phobius"/>
    </source>
</evidence>
<evidence type="ECO:0000313" key="3">
    <source>
        <dbReference type="Proteomes" id="UP000006230"/>
    </source>
</evidence>
<keyword evidence="1" id="KW-1133">Transmembrane helix</keyword>
<feature type="transmembrane region" description="Helical" evidence="1">
    <location>
        <begin position="66"/>
        <end position="85"/>
    </location>
</feature>
<evidence type="ECO:0008006" key="4">
    <source>
        <dbReference type="Google" id="ProtNLM"/>
    </source>
</evidence>
<dbReference type="OrthoDB" id="7632202at2"/>
<dbReference type="eggNOG" id="ENOG5032YBV">
    <property type="taxonomic scope" value="Bacteria"/>
</dbReference>
<protein>
    <recommendedName>
        <fullName evidence="4">Cation/multidrug efflux pump</fullName>
    </recommendedName>
</protein>
<keyword evidence="1" id="KW-0812">Transmembrane</keyword>
<organism evidence="2 3">
    <name type="scientific">Salipiger bermudensis (strain DSM 26914 / JCM 13377 / KCTC 12554 / HTCC2601)</name>
    <name type="common">Pelagibaca bermudensis</name>
    <dbReference type="NCBI Taxonomy" id="314265"/>
    <lineage>
        <taxon>Bacteria</taxon>
        <taxon>Pseudomonadati</taxon>
        <taxon>Pseudomonadota</taxon>
        <taxon>Alphaproteobacteria</taxon>
        <taxon>Rhodobacterales</taxon>
        <taxon>Roseobacteraceae</taxon>
        <taxon>Salipiger</taxon>
    </lineage>
</organism>
<dbReference type="Proteomes" id="UP000006230">
    <property type="component" value="Unassembled WGS sequence"/>
</dbReference>
<reference evidence="2 3" key="1">
    <citation type="journal article" date="2010" name="J. Bacteriol.">
        <title>Genome sequences of Pelagibaca bermudensis HTCC2601T and Maritimibacter alkaliphilus HTCC2654T, the type strains of two marine Roseobacter genera.</title>
        <authorList>
            <person name="Thrash J.C."/>
            <person name="Cho J.C."/>
            <person name="Ferriera S."/>
            <person name="Johnson J."/>
            <person name="Vergin K.L."/>
            <person name="Giovannoni S.J."/>
        </authorList>
    </citation>
    <scope>NUCLEOTIDE SEQUENCE [LARGE SCALE GENOMIC DNA]</scope>
    <source>
        <strain evidence="3">DSM 26914 / JCM 13377 / KCTC 12554 / HTCC2601</strain>
    </source>
</reference>
<comment type="caution">
    <text evidence="2">The sequence shown here is derived from an EMBL/GenBank/DDBJ whole genome shotgun (WGS) entry which is preliminary data.</text>
</comment>
<dbReference type="GeneID" id="92503932"/>
<dbReference type="HOGENOM" id="CLU_186084_0_0_5"/>
<keyword evidence="3" id="KW-1185">Reference proteome</keyword>
<dbReference type="STRING" id="314265.R2601_14265"/>
<proteinExistence type="predicted"/>
<evidence type="ECO:0000313" key="2">
    <source>
        <dbReference type="EMBL" id="EAU48137.1"/>
    </source>
</evidence>
<dbReference type="AlphaFoldDB" id="Q0FVI9"/>
<gene>
    <name evidence="2" type="ORF">R2601_14265</name>
</gene>
<feature type="transmembrane region" description="Helical" evidence="1">
    <location>
        <begin position="6"/>
        <end position="25"/>
    </location>
</feature>
<sequence>MLALLRLLGIGFVVLTVIYAALSLWSRRVRRRKLEAEWDEAQGPGGRAAFVEAGLAEYDQSLRRKLILGVYVVPLCLIGLIVYLTNFH</sequence>
<dbReference type="RefSeq" id="WP_007795393.1">
    <property type="nucleotide sequence ID" value="NZ_DS022276.1"/>
</dbReference>
<dbReference type="EMBL" id="AATQ01000002">
    <property type="protein sequence ID" value="EAU48137.1"/>
    <property type="molecule type" value="Genomic_DNA"/>
</dbReference>
<keyword evidence="1" id="KW-0472">Membrane</keyword>
<accession>Q0FVI9</accession>
<name>Q0FVI9_SALBH</name>